<dbReference type="InterPro" id="IPR036900">
    <property type="entry name" value="A-D-PHexomutase_C_sf"/>
</dbReference>
<evidence type="ECO:0000256" key="2">
    <source>
        <dbReference type="ARBA" id="ARBA00010231"/>
    </source>
</evidence>
<dbReference type="Pfam" id="PF02879">
    <property type="entry name" value="PGM_PMM_II"/>
    <property type="match status" value="1"/>
</dbReference>
<dbReference type="CDD" id="cd05799">
    <property type="entry name" value="PGM2"/>
    <property type="match status" value="1"/>
</dbReference>
<dbReference type="KEGG" id="mur:EQY75_07920"/>
<dbReference type="InterPro" id="IPR016066">
    <property type="entry name" value="A-D-PHexomutase_CS"/>
</dbReference>
<evidence type="ECO:0000259" key="8">
    <source>
        <dbReference type="Pfam" id="PF02878"/>
    </source>
</evidence>
<dbReference type="GO" id="GO:0006166">
    <property type="term" value="P:purine ribonucleoside salvage"/>
    <property type="evidence" value="ECO:0007669"/>
    <property type="project" value="TreeGrafter"/>
</dbReference>
<dbReference type="PROSITE" id="PS00710">
    <property type="entry name" value="PGM_PMM"/>
    <property type="match status" value="1"/>
</dbReference>
<dbReference type="InterPro" id="IPR005844">
    <property type="entry name" value="A-D-PHexomutase_a/b/a-I"/>
</dbReference>
<dbReference type="GO" id="GO:0008973">
    <property type="term" value="F:phosphopentomutase activity"/>
    <property type="evidence" value="ECO:0007669"/>
    <property type="project" value="TreeGrafter"/>
</dbReference>
<dbReference type="InterPro" id="IPR005845">
    <property type="entry name" value="A-D-PHexomutase_a/b/a-II"/>
</dbReference>
<keyword evidence="3" id="KW-0597">Phosphoprotein</keyword>
<keyword evidence="4 7" id="KW-0479">Metal-binding</keyword>
<dbReference type="PRINTS" id="PR00509">
    <property type="entry name" value="PGMPMM"/>
</dbReference>
<comment type="cofactor">
    <cofactor evidence="1">
        <name>Mg(2+)</name>
        <dbReference type="ChEBI" id="CHEBI:18420"/>
    </cofactor>
</comment>
<dbReference type="Pfam" id="PF02880">
    <property type="entry name" value="PGM_PMM_III"/>
    <property type="match status" value="1"/>
</dbReference>
<gene>
    <name evidence="11" type="ORF">EQY75_07920</name>
</gene>
<evidence type="ECO:0000259" key="9">
    <source>
        <dbReference type="Pfam" id="PF02879"/>
    </source>
</evidence>
<feature type="domain" description="Alpha-D-phosphohexomutase alpha/beta/alpha" evidence="9">
    <location>
        <begin position="204"/>
        <end position="305"/>
    </location>
</feature>
<proteinExistence type="inferred from homology"/>
<dbReference type="Pfam" id="PF02878">
    <property type="entry name" value="PGM_PMM_I"/>
    <property type="match status" value="1"/>
</dbReference>
<dbReference type="SUPFAM" id="SSF53738">
    <property type="entry name" value="Phosphoglucomutase, first 3 domains"/>
    <property type="match status" value="3"/>
</dbReference>
<dbReference type="InterPro" id="IPR016055">
    <property type="entry name" value="A-D-PHexomutase_a/b/a-I/II/III"/>
</dbReference>
<evidence type="ECO:0000259" key="10">
    <source>
        <dbReference type="Pfam" id="PF02880"/>
    </source>
</evidence>
<accession>A0A411E9P4</accession>
<feature type="domain" description="Alpha-D-phosphohexomutase alpha/beta/alpha" evidence="10">
    <location>
        <begin position="317"/>
        <end position="436"/>
    </location>
</feature>
<dbReference type="Gene3D" id="3.40.120.10">
    <property type="entry name" value="Alpha-D-Glucose-1,6-Bisphosphate, subunit A, domain 3"/>
    <property type="match status" value="3"/>
</dbReference>
<dbReference type="SUPFAM" id="SSF55957">
    <property type="entry name" value="Phosphoglucomutase, C-terminal domain"/>
    <property type="match status" value="1"/>
</dbReference>
<dbReference type="RefSeq" id="WP_129604645.1">
    <property type="nucleotide sequence ID" value="NZ_CP035544.1"/>
</dbReference>
<dbReference type="PANTHER" id="PTHR45745:SF1">
    <property type="entry name" value="PHOSPHOGLUCOMUTASE 2B-RELATED"/>
    <property type="match status" value="1"/>
</dbReference>
<dbReference type="Gene3D" id="3.30.310.50">
    <property type="entry name" value="Alpha-D-phosphohexomutase, C-terminal domain"/>
    <property type="match status" value="1"/>
</dbReference>
<dbReference type="GO" id="GO:0000287">
    <property type="term" value="F:magnesium ion binding"/>
    <property type="evidence" value="ECO:0007669"/>
    <property type="project" value="InterPro"/>
</dbReference>
<reference evidence="11 12" key="1">
    <citation type="submission" date="2019-01" db="EMBL/GenBank/DDBJ databases">
        <title>Muriicola soli sp. nov., isolated from soil.</title>
        <authorList>
            <person name="Kang H.J."/>
            <person name="Kim S.B."/>
        </authorList>
    </citation>
    <scope>NUCLEOTIDE SEQUENCE [LARGE SCALE GENOMIC DNA]</scope>
    <source>
        <strain evidence="11 12">MMS17-SY002</strain>
    </source>
</reference>
<evidence type="ECO:0000313" key="12">
    <source>
        <dbReference type="Proteomes" id="UP000290889"/>
    </source>
</evidence>
<evidence type="ECO:0000313" key="11">
    <source>
        <dbReference type="EMBL" id="QBA64455.1"/>
    </source>
</evidence>
<evidence type="ECO:0000256" key="6">
    <source>
        <dbReference type="ARBA" id="ARBA00023235"/>
    </source>
</evidence>
<keyword evidence="12" id="KW-1185">Reference proteome</keyword>
<dbReference type="Proteomes" id="UP000290889">
    <property type="component" value="Chromosome"/>
</dbReference>
<organism evidence="11 12">
    <name type="scientific">Muriicola soli</name>
    <dbReference type="NCBI Taxonomy" id="2507538"/>
    <lineage>
        <taxon>Bacteria</taxon>
        <taxon>Pseudomonadati</taxon>
        <taxon>Bacteroidota</taxon>
        <taxon>Flavobacteriia</taxon>
        <taxon>Flavobacteriales</taxon>
        <taxon>Flavobacteriaceae</taxon>
        <taxon>Muriicola</taxon>
    </lineage>
</organism>
<dbReference type="OrthoDB" id="9806956at2"/>
<dbReference type="GO" id="GO:0005975">
    <property type="term" value="P:carbohydrate metabolic process"/>
    <property type="evidence" value="ECO:0007669"/>
    <property type="project" value="InterPro"/>
</dbReference>
<evidence type="ECO:0000256" key="7">
    <source>
        <dbReference type="RuleBase" id="RU004326"/>
    </source>
</evidence>
<dbReference type="AlphaFoldDB" id="A0A411E9P4"/>
<evidence type="ECO:0000256" key="5">
    <source>
        <dbReference type="ARBA" id="ARBA00022842"/>
    </source>
</evidence>
<protein>
    <submittedName>
        <fullName evidence="11">Phospho-sugar mutase</fullName>
    </submittedName>
</protein>
<dbReference type="EMBL" id="CP035544">
    <property type="protein sequence ID" value="QBA64455.1"/>
    <property type="molecule type" value="Genomic_DNA"/>
</dbReference>
<dbReference type="InterPro" id="IPR005841">
    <property type="entry name" value="Alpha-D-phosphohexomutase_SF"/>
</dbReference>
<name>A0A411E9P4_9FLAO</name>
<evidence type="ECO:0000256" key="3">
    <source>
        <dbReference type="ARBA" id="ARBA00022553"/>
    </source>
</evidence>
<keyword evidence="6" id="KW-0413">Isomerase</keyword>
<evidence type="ECO:0000256" key="1">
    <source>
        <dbReference type="ARBA" id="ARBA00001946"/>
    </source>
</evidence>
<dbReference type="InterPro" id="IPR005846">
    <property type="entry name" value="A-D-PHexomutase_a/b/a-III"/>
</dbReference>
<evidence type="ECO:0000256" key="4">
    <source>
        <dbReference type="ARBA" id="ARBA00022723"/>
    </source>
</evidence>
<sequence length="569" mass="63038">MNDILTTAKSWLTDFFDPAVKKEIQHLIENDPEELKDRFYKNMEFGTGGMRGIMGVGTNRINKYTLGKSTQGLSNYLHRVYPDAELKVVIAYDCRHNSDTLARTVAEVFSANNIKVYLFSDLRTTPELSFAVRYLDCQAGVVLTASHNPPEYNGYKVYWTDGGQIVPPQDGEIIAEINRLSVEDVRFKAKDDFIELIDKQVDEAFINASVKNGDFNAPGKEDFSIVFTSLHGTSITAIPEVLSRAGYSKVTIIAEQAEPDGNFPTVVSPNPEEPEALTLAMKKAEEIGADMVVGTDPDSDRLGIAVRNLQGKMELLNGNQTMVLMTKFLLDQQKKKGMKGNEFIASTIVSTPMMQSLASAYDVECKTSLTGFKWIAKMIVDHPDQHFVGGGEESFGFMVGDFVRDKDAVTSTLLACEIGATAKANGKSFYQELIQCYADYGLYKERLISLTKKGISGAEEIREMMQDFKENPVKSLDGSKVITVDDYNTSTSTDIKTGKVSAIDLPKSNVLIYTTEDGTRMAARPSGTEPKIKFYFSVNSTLEQTNAYNEGNKALEDKLDRIVSELKLD</sequence>
<comment type="similarity">
    <text evidence="2 7">Belongs to the phosphohexose mutase family.</text>
</comment>
<feature type="domain" description="Alpha-D-phosphohexomutase alpha/beta/alpha" evidence="8">
    <location>
        <begin position="43"/>
        <end position="179"/>
    </location>
</feature>
<dbReference type="PANTHER" id="PTHR45745">
    <property type="entry name" value="PHOSPHOMANNOMUTASE 45A"/>
    <property type="match status" value="1"/>
</dbReference>
<keyword evidence="5 7" id="KW-0460">Magnesium</keyword>